<feature type="signal peptide" evidence="1">
    <location>
        <begin position="1"/>
        <end position="25"/>
    </location>
</feature>
<dbReference type="EMBL" id="FRBN01000025">
    <property type="protein sequence ID" value="SHL66197.1"/>
    <property type="molecule type" value="Genomic_DNA"/>
</dbReference>
<evidence type="ECO:0000313" key="3">
    <source>
        <dbReference type="Proteomes" id="UP000184191"/>
    </source>
</evidence>
<name>A0A1M7CG93_9RHOB</name>
<dbReference type="OrthoDB" id="7756354at2"/>
<proteinExistence type="predicted"/>
<organism evidence="2 3">
    <name type="scientific">Roseovarius marisflavi</name>
    <dbReference type="NCBI Taxonomy" id="1054996"/>
    <lineage>
        <taxon>Bacteria</taxon>
        <taxon>Pseudomonadati</taxon>
        <taxon>Pseudomonadota</taxon>
        <taxon>Alphaproteobacteria</taxon>
        <taxon>Rhodobacterales</taxon>
        <taxon>Roseobacteraceae</taxon>
        <taxon>Roseovarius</taxon>
    </lineage>
</organism>
<evidence type="ECO:0000313" key="2">
    <source>
        <dbReference type="EMBL" id="SHL66197.1"/>
    </source>
</evidence>
<keyword evidence="3" id="KW-1185">Reference proteome</keyword>
<keyword evidence="1" id="KW-0732">Signal</keyword>
<dbReference type="STRING" id="1054996.SAMN05444414_12518"/>
<feature type="chain" id="PRO_5012839198" description="Beta-barrel porin 2" evidence="1">
    <location>
        <begin position="26"/>
        <end position="470"/>
    </location>
</feature>
<evidence type="ECO:0008006" key="4">
    <source>
        <dbReference type="Google" id="ProtNLM"/>
    </source>
</evidence>
<dbReference type="RefSeq" id="WP_139279384.1">
    <property type="nucleotide sequence ID" value="NZ_FRBN01000025.1"/>
</dbReference>
<sequence length="470" mass="50963">MIRAHALIGSGCLTVLCLGAGLTLAQQASSPEEGGPVLTFGLSSTFSATDNYNLSPSGGDSAELFDNRLSFGYRNRRANDVLSLDLSGLLRANEPPGGSRTLDDRSARLGYDREGVNSALSFGADYSLASVNSLDPFDQNRFFDDDLLDENDLAEDQGDREQISTRFSFETGLNDPVGFIVEGRYREQTYSSTTDPDLFDTETISLTGTTRFTLSPATEARVVLRYRDYTADDVPQTDRQTTSFNLGLTQALSKIDTLDVSLGLQQIETHETILGARNSDTETGIIGNIALDRELTRGTVGTTFDLSDSVNGTTATWLASRTMPLPRGALAISLGATSDVSDTIRPVGSIEFSHEMPRSTLTATLDRRVATSSRSNELRTTSASLGYTYEINSLSDLGFSANLAEVAQAGGPAVNDTTRADLRATYSRDLTRDWRLSSGYEYRIRDETGVGSATSNRVFLTLERKVVIRP</sequence>
<evidence type="ECO:0000256" key="1">
    <source>
        <dbReference type="SAM" id="SignalP"/>
    </source>
</evidence>
<reference evidence="3" key="1">
    <citation type="submission" date="2016-11" db="EMBL/GenBank/DDBJ databases">
        <authorList>
            <person name="Varghese N."/>
            <person name="Submissions S."/>
        </authorList>
    </citation>
    <scope>NUCLEOTIDE SEQUENCE [LARGE SCALE GENOMIC DNA]</scope>
    <source>
        <strain evidence="3">DSM 29327</strain>
    </source>
</reference>
<accession>A0A1M7CG93</accession>
<dbReference type="AlphaFoldDB" id="A0A1M7CG93"/>
<protein>
    <recommendedName>
        <fullName evidence="4">Beta-barrel porin 2</fullName>
    </recommendedName>
</protein>
<gene>
    <name evidence="2" type="ORF">SAMN05444414_12518</name>
</gene>
<dbReference type="Proteomes" id="UP000184191">
    <property type="component" value="Unassembled WGS sequence"/>
</dbReference>